<gene>
    <name evidence="1" type="ORF">JIN82_06475</name>
</gene>
<reference evidence="1" key="1">
    <citation type="submission" date="2021-01" db="EMBL/GenBank/DDBJ databases">
        <title>Modified the classification status of verrucomicrobia.</title>
        <authorList>
            <person name="Feng X."/>
        </authorList>
    </citation>
    <scope>NUCLEOTIDE SEQUENCE</scope>
    <source>
        <strain evidence="1">_KCTC 22039</strain>
    </source>
</reference>
<dbReference type="EMBL" id="JAENIM010000034">
    <property type="protein sequence ID" value="MBK1790798.1"/>
    <property type="molecule type" value="Genomic_DNA"/>
</dbReference>
<dbReference type="RefSeq" id="WP_200310822.1">
    <property type="nucleotide sequence ID" value="NZ_JAENIM010000034.1"/>
</dbReference>
<keyword evidence="2" id="KW-1185">Reference proteome</keyword>
<organism evidence="1 2">
    <name type="scientific">Persicirhabdus sediminis</name>
    <dbReference type="NCBI Taxonomy" id="454144"/>
    <lineage>
        <taxon>Bacteria</taxon>
        <taxon>Pseudomonadati</taxon>
        <taxon>Verrucomicrobiota</taxon>
        <taxon>Verrucomicrobiia</taxon>
        <taxon>Verrucomicrobiales</taxon>
        <taxon>Verrucomicrobiaceae</taxon>
        <taxon>Persicirhabdus</taxon>
    </lineage>
</organism>
<comment type="caution">
    <text evidence="1">The sequence shown here is derived from an EMBL/GenBank/DDBJ whole genome shotgun (WGS) entry which is preliminary data.</text>
</comment>
<accession>A0A8J7ME10</accession>
<evidence type="ECO:0000313" key="2">
    <source>
        <dbReference type="Proteomes" id="UP000624703"/>
    </source>
</evidence>
<dbReference type="Proteomes" id="UP000624703">
    <property type="component" value="Unassembled WGS sequence"/>
</dbReference>
<evidence type="ECO:0000313" key="1">
    <source>
        <dbReference type="EMBL" id="MBK1790798.1"/>
    </source>
</evidence>
<protein>
    <submittedName>
        <fullName evidence="1">Uncharacterized protein</fullName>
    </submittedName>
</protein>
<name>A0A8J7ME10_9BACT</name>
<dbReference type="AlphaFoldDB" id="A0A8J7ME10"/>
<proteinExistence type="predicted"/>
<sequence>MHRIFSRASQLVGTKSSWNLPSNNARHFFTSQLKPKPAGKDLAGEDLAGI</sequence>